<evidence type="ECO:0000256" key="7">
    <source>
        <dbReference type="ARBA" id="ARBA00022989"/>
    </source>
</evidence>
<keyword evidence="4 11" id="KW-0812">Transmembrane</keyword>
<dbReference type="Proteomes" id="UP000009138">
    <property type="component" value="Unassembled WGS sequence"/>
</dbReference>
<proteinExistence type="inferred from homology"/>
<feature type="transmembrane region" description="Helical" evidence="11">
    <location>
        <begin position="6"/>
        <end position="26"/>
    </location>
</feature>
<evidence type="ECO:0000256" key="2">
    <source>
        <dbReference type="ARBA" id="ARBA00005619"/>
    </source>
</evidence>
<dbReference type="STRING" id="246409.I1BIB6"/>
<dbReference type="InParanoid" id="I1BIB6"/>
<dbReference type="EMBL" id="CH476732">
    <property type="protein sequence ID" value="EIE75946.1"/>
    <property type="molecule type" value="Genomic_DNA"/>
</dbReference>
<dbReference type="InterPro" id="IPR027417">
    <property type="entry name" value="P-loop_NTPase"/>
</dbReference>
<evidence type="ECO:0000256" key="4">
    <source>
        <dbReference type="ARBA" id="ARBA00022692"/>
    </source>
</evidence>
<dbReference type="Gene3D" id="3.40.50.300">
    <property type="entry name" value="P-loop containing nucleotide triphosphate hydrolases"/>
    <property type="match status" value="1"/>
</dbReference>
<evidence type="ECO:0000256" key="1">
    <source>
        <dbReference type="ARBA" id="ARBA00004389"/>
    </source>
</evidence>
<gene>
    <name evidence="12" type="ORF">RO3G_00650</name>
</gene>
<comment type="subcellular location">
    <subcellularLocation>
        <location evidence="1">Endoplasmic reticulum membrane</location>
        <topology evidence="1">Single-pass membrane protein</topology>
    </subcellularLocation>
</comment>
<protein>
    <recommendedName>
        <fullName evidence="3">Signal recognition particle receptor subunit beta</fullName>
    </recommendedName>
</protein>
<evidence type="ECO:0000256" key="9">
    <source>
        <dbReference type="ARBA" id="ARBA00023136"/>
    </source>
</evidence>
<evidence type="ECO:0000256" key="6">
    <source>
        <dbReference type="ARBA" id="ARBA00022824"/>
    </source>
</evidence>
<dbReference type="Pfam" id="PF09439">
    <property type="entry name" value="SRPRB"/>
    <property type="match status" value="1"/>
</dbReference>
<sequence>MDNSTLIKAAIAVTILLLITGICDAGKTSLYTLLRFGEKRSTVSSMKENEGQLAISNKLIRRSMLLIYLVMNVFAIVMSTFYL</sequence>
<dbReference type="GO" id="GO:0005789">
    <property type="term" value="C:endoplasmic reticulum membrane"/>
    <property type="evidence" value="ECO:0007669"/>
    <property type="project" value="UniProtKB-SubCell"/>
</dbReference>
<name>I1BIB6_RHIO9</name>
<evidence type="ECO:0000256" key="8">
    <source>
        <dbReference type="ARBA" id="ARBA00023134"/>
    </source>
</evidence>
<dbReference type="eggNOG" id="KOG0090">
    <property type="taxonomic scope" value="Eukaryota"/>
</dbReference>
<accession>I1BIB6</accession>
<keyword evidence="13" id="KW-1185">Reference proteome</keyword>
<feature type="transmembrane region" description="Helical" evidence="11">
    <location>
        <begin position="65"/>
        <end position="82"/>
    </location>
</feature>
<dbReference type="OrthoDB" id="41266at2759"/>
<reference evidence="12 13" key="1">
    <citation type="journal article" date="2009" name="PLoS Genet.">
        <title>Genomic analysis of the basal lineage fungus Rhizopus oryzae reveals a whole-genome duplication.</title>
        <authorList>
            <person name="Ma L.-J."/>
            <person name="Ibrahim A.S."/>
            <person name="Skory C."/>
            <person name="Grabherr M.G."/>
            <person name="Burger G."/>
            <person name="Butler M."/>
            <person name="Elias M."/>
            <person name="Idnurm A."/>
            <person name="Lang B.F."/>
            <person name="Sone T."/>
            <person name="Abe A."/>
            <person name="Calvo S.E."/>
            <person name="Corrochano L.M."/>
            <person name="Engels R."/>
            <person name="Fu J."/>
            <person name="Hansberg W."/>
            <person name="Kim J.-M."/>
            <person name="Kodira C.D."/>
            <person name="Koehrsen M.J."/>
            <person name="Liu B."/>
            <person name="Miranda-Saavedra D."/>
            <person name="O'Leary S."/>
            <person name="Ortiz-Castellanos L."/>
            <person name="Poulter R."/>
            <person name="Rodriguez-Romero J."/>
            <person name="Ruiz-Herrera J."/>
            <person name="Shen Y.-Q."/>
            <person name="Zeng Q."/>
            <person name="Galagan J."/>
            <person name="Birren B.W."/>
            <person name="Cuomo C.A."/>
            <person name="Wickes B.L."/>
        </authorList>
    </citation>
    <scope>NUCLEOTIDE SEQUENCE [LARGE SCALE GENOMIC DNA]</scope>
    <source>
        <strain evidence="13">RA 99-880 / ATCC MYA-4621 / FGSC 9543 / NRRL 43880</strain>
    </source>
</reference>
<keyword evidence="7 11" id="KW-1133">Transmembrane helix</keyword>
<dbReference type="GO" id="GO:0005525">
    <property type="term" value="F:GTP binding"/>
    <property type="evidence" value="ECO:0007669"/>
    <property type="project" value="UniProtKB-KW"/>
</dbReference>
<dbReference type="VEuPathDB" id="FungiDB:RO3G_00650"/>
<evidence type="ECO:0000256" key="11">
    <source>
        <dbReference type="SAM" id="Phobius"/>
    </source>
</evidence>
<evidence type="ECO:0000256" key="3">
    <source>
        <dbReference type="ARBA" id="ARBA00020256"/>
    </source>
</evidence>
<dbReference type="AlphaFoldDB" id="I1BIB6"/>
<keyword evidence="6" id="KW-0256">Endoplasmic reticulum</keyword>
<dbReference type="RefSeq" id="XP_067511342.1">
    <property type="nucleotide sequence ID" value="XM_067655241.1"/>
</dbReference>
<keyword evidence="9 11" id="KW-0472">Membrane</keyword>
<dbReference type="InterPro" id="IPR019009">
    <property type="entry name" value="SRP_receptor_beta_su"/>
</dbReference>
<evidence type="ECO:0000256" key="10">
    <source>
        <dbReference type="ARBA" id="ARBA00023170"/>
    </source>
</evidence>
<evidence type="ECO:0000256" key="5">
    <source>
        <dbReference type="ARBA" id="ARBA00022741"/>
    </source>
</evidence>
<comment type="similarity">
    <text evidence="2">Belongs to the SRP receptor beta subunit family.</text>
</comment>
<evidence type="ECO:0000313" key="13">
    <source>
        <dbReference type="Proteomes" id="UP000009138"/>
    </source>
</evidence>
<keyword evidence="10" id="KW-0675">Receptor</keyword>
<evidence type="ECO:0000313" key="12">
    <source>
        <dbReference type="EMBL" id="EIE75946.1"/>
    </source>
</evidence>
<keyword evidence="8" id="KW-0342">GTP-binding</keyword>
<keyword evidence="5" id="KW-0547">Nucleotide-binding</keyword>
<dbReference type="GeneID" id="93607622"/>
<organism evidence="12 13">
    <name type="scientific">Rhizopus delemar (strain RA 99-880 / ATCC MYA-4621 / FGSC 9543 / NRRL 43880)</name>
    <name type="common">Mucormycosis agent</name>
    <name type="synonym">Rhizopus arrhizus var. delemar</name>
    <dbReference type="NCBI Taxonomy" id="246409"/>
    <lineage>
        <taxon>Eukaryota</taxon>
        <taxon>Fungi</taxon>
        <taxon>Fungi incertae sedis</taxon>
        <taxon>Mucoromycota</taxon>
        <taxon>Mucoromycotina</taxon>
        <taxon>Mucoromycetes</taxon>
        <taxon>Mucorales</taxon>
        <taxon>Mucorineae</taxon>
        <taxon>Rhizopodaceae</taxon>
        <taxon>Rhizopus</taxon>
    </lineage>
</organism>